<evidence type="ECO:0000313" key="1">
    <source>
        <dbReference type="EMBL" id="TFE90678.1"/>
    </source>
</evidence>
<organism evidence="1 2">
    <name type="scientific">Paenibacillus athensensis</name>
    <dbReference type="NCBI Taxonomy" id="1967502"/>
    <lineage>
        <taxon>Bacteria</taxon>
        <taxon>Bacillati</taxon>
        <taxon>Bacillota</taxon>
        <taxon>Bacilli</taxon>
        <taxon>Bacillales</taxon>
        <taxon>Paenibacillaceae</taxon>
        <taxon>Paenibacillus</taxon>
    </lineage>
</organism>
<dbReference type="EMBL" id="MYFO01000004">
    <property type="protein sequence ID" value="TFE90678.1"/>
    <property type="molecule type" value="Genomic_DNA"/>
</dbReference>
<name>A0A4Y8Q8G9_9BACL</name>
<evidence type="ECO:0000313" key="2">
    <source>
        <dbReference type="Proteomes" id="UP000298246"/>
    </source>
</evidence>
<dbReference type="Proteomes" id="UP000298246">
    <property type="component" value="Unassembled WGS sequence"/>
</dbReference>
<dbReference type="OrthoDB" id="2369695at2"/>
<comment type="caution">
    <text evidence="1">The sequence shown here is derived from an EMBL/GenBank/DDBJ whole genome shotgun (WGS) entry which is preliminary data.</text>
</comment>
<gene>
    <name evidence="1" type="ORF">B5M42_04560</name>
</gene>
<protein>
    <recommendedName>
        <fullName evidence="3">Helicase XPB/Ssl2 N-terminal domain-containing protein</fullName>
    </recommendedName>
</protein>
<sequence>MNLADMLCYSDIHELSRIALTYECECNGHSKNELIQSILNTVGRRDIFERYVRNLQVEDVRFLNSLLFDSRNSFSLEELTARAKQTRFQEKDDGGWNPRDTIGKFKRHGWLFNGYSQQTKYLFQVPEDLKRRFCDVLAAGFRERLAAGPEPEVYRDEQQLIVDDTLQFLRFIAQHGDIPLTAEGTMYKRQLQQVLDTMSVGEEMVAKGAWRFGYGRMFKEYPNRLSFIYDYCYYHRLIAESDRKLTLTEEGQARVAEGRKENNAQLYRFWLRLYKNPIPNLQSIVQWLERLTQGWVTAESLGGVLGELIKPFYYDTAQSIFEQRILQMMMHLGLLRIGEAERQAQVVRITKLGSEIIRGTYVAEEDKVTLAPGPQDVFDSSL</sequence>
<dbReference type="AlphaFoldDB" id="A0A4Y8Q8G9"/>
<keyword evidence="2" id="KW-1185">Reference proteome</keyword>
<reference evidence="1 2" key="1">
    <citation type="submission" date="2017-03" db="EMBL/GenBank/DDBJ databases">
        <title>Isolation of Levoglucosan Utilizing Bacteria.</title>
        <authorList>
            <person name="Arya A.S."/>
        </authorList>
    </citation>
    <scope>NUCLEOTIDE SEQUENCE [LARGE SCALE GENOMIC DNA]</scope>
    <source>
        <strain evidence="1 2">MEC069</strain>
    </source>
</reference>
<accession>A0A4Y8Q8G9</accession>
<dbReference type="RefSeq" id="WP_134750463.1">
    <property type="nucleotide sequence ID" value="NZ_MYFO02000008.1"/>
</dbReference>
<evidence type="ECO:0008006" key="3">
    <source>
        <dbReference type="Google" id="ProtNLM"/>
    </source>
</evidence>
<proteinExistence type="predicted"/>